<feature type="region of interest" description="Disordered" evidence="1">
    <location>
        <begin position="783"/>
        <end position="813"/>
    </location>
</feature>
<name>A0A255Z8C6_9PROT</name>
<proteinExistence type="predicted"/>
<evidence type="ECO:0008006" key="5">
    <source>
        <dbReference type="Google" id="ProtNLM"/>
    </source>
</evidence>
<reference evidence="3 4" key="1">
    <citation type="submission" date="2017-07" db="EMBL/GenBank/DDBJ databases">
        <title>Niveispirillum cyanobacteriorum sp. nov., isolated from cyanobacterial aggregates in a eutrophic lake.</title>
        <authorList>
            <person name="Cai H."/>
        </authorList>
    </citation>
    <scope>NUCLEOTIDE SEQUENCE [LARGE SCALE GENOMIC DNA]</scope>
    <source>
        <strain evidence="4">TH1-14</strain>
    </source>
</reference>
<feature type="signal peptide" evidence="2">
    <location>
        <begin position="1"/>
        <end position="25"/>
    </location>
</feature>
<protein>
    <recommendedName>
        <fullName evidence="5">Carboxypeptidase regulatory-like domain-containing protein</fullName>
    </recommendedName>
</protein>
<keyword evidence="2" id="KW-0732">Signal</keyword>
<dbReference type="AlphaFoldDB" id="A0A255Z8C6"/>
<organism evidence="3 4">
    <name type="scientific">Niveispirillum lacus</name>
    <dbReference type="NCBI Taxonomy" id="1981099"/>
    <lineage>
        <taxon>Bacteria</taxon>
        <taxon>Pseudomonadati</taxon>
        <taxon>Pseudomonadota</taxon>
        <taxon>Alphaproteobacteria</taxon>
        <taxon>Rhodospirillales</taxon>
        <taxon>Azospirillaceae</taxon>
        <taxon>Niveispirillum</taxon>
    </lineage>
</organism>
<gene>
    <name evidence="3" type="ORF">CHU95_00405</name>
</gene>
<evidence type="ECO:0000313" key="4">
    <source>
        <dbReference type="Proteomes" id="UP000216998"/>
    </source>
</evidence>
<evidence type="ECO:0000313" key="3">
    <source>
        <dbReference type="EMBL" id="OYQ37807.1"/>
    </source>
</evidence>
<evidence type="ECO:0000256" key="1">
    <source>
        <dbReference type="SAM" id="MobiDB-lite"/>
    </source>
</evidence>
<accession>A0A255Z8C6</accession>
<comment type="caution">
    <text evidence="3">The sequence shown here is derived from an EMBL/GenBank/DDBJ whole genome shotgun (WGS) entry which is preliminary data.</text>
</comment>
<dbReference type="PROSITE" id="PS51257">
    <property type="entry name" value="PROKAR_LIPOPROTEIN"/>
    <property type="match status" value="1"/>
</dbReference>
<feature type="compositionally biased region" description="Low complexity" evidence="1">
    <location>
        <begin position="798"/>
        <end position="813"/>
    </location>
</feature>
<sequence length="813" mass="84301">MAVRPLHALLVAGSCALALSTAATAQDRPSFLSPADDLSGPVELSIDGASVGLVDALVGEDGEPYLPIAAIAALARHRVLSESADLVEGQGPKGRWRVDAQHLAADSPNGAIPISAGNLSVSGGMLFVQSTTAASILGLEIRFDRRAMVLSILTGKSSARLLRREPKLPVERGREVRALPNYEVGADISTDGSLSLRGAGAGYIPAGRLSTSILASLAGDPGHSITSARLTAEARDLLPGSLVQAGDVHPFAGTLSAPARGGLGLYLRPDLSTSRSGRVPSGDAPAGWTAEISTPAGIAATVPVDASGRWTAPDDITLFPGQKVDVTLRGPGGEEWYETYSVPVGATLAPGETSYTAAAWLDDGRLLDQAQGRSGTLAAFGELERGFDWGSLRTSLAHRPYTNVSRQEFSAGLSTGAGTVGLEADLGAASTGAVAGRIILSASAGSWSGMIDHRRASDGWAIDGMDPALVQTRIRAAGRLGDTSLSATFEQRSGSRDVIQVMAGRQVGPFYAQATIEQGRYGQGLRFGRMLSWSTHAAGGPLIVRGRYVGRESFVDATWLGPDGSRQFAGIGKTTAGNFRAYAGASHDVGAWRVSGQLERQSSAWSLRLGLSTSFGGGPLVRPARAGELSRLTVSAWMDLNADGRRDPNEPAVEDGPPVTVNNIEGTLLDGQTSFPVTAGNMRVSLAADGIAGGMVSPYRPQRLVSVRPGSTTIVEIPVAPAGLVMGRVEGSGRVAGRRVTAHGPGGRAMSAVTDPAGEYLIDRAVLGPWTIEVEGLPPQRILLTPADPAPDLRHRLPPTAETPTTSPETSPK</sequence>
<evidence type="ECO:0000256" key="2">
    <source>
        <dbReference type="SAM" id="SignalP"/>
    </source>
</evidence>
<feature type="chain" id="PRO_5012468575" description="Carboxypeptidase regulatory-like domain-containing protein" evidence="2">
    <location>
        <begin position="26"/>
        <end position="813"/>
    </location>
</feature>
<keyword evidence="4" id="KW-1185">Reference proteome</keyword>
<dbReference type="EMBL" id="NOXU01000010">
    <property type="protein sequence ID" value="OYQ37807.1"/>
    <property type="molecule type" value="Genomic_DNA"/>
</dbReference>
<dbReference type="Proteomes" id="UP000216998">
    <property type="component" value="Unassembled WGS sequence"/>
</dbReference>